<comment type="caution">
    <text evidence="3">The sequence shown here is derived from an EMBL/GenBank/DDBJ whole genome shotgun (WGS) entry which is preliminary data.</text>
</comment>
<dbReference type="SUPFAM" id="SSF49899">
    <property type="entry name" value="Concanavalin A-like lectins/glucanases"/>
    <property type="match status" value="1"/>
</dbReference>
<dbReference type="AlphaFoldDB" id="K2N1B7"/>
<dbReference type="Gene3D" id="2.60.120.200">
    <property type="match status" value="1"/>
</dbReference>
<feature type="domain" description="Trans-sialidase C-terminal" evidence="2">
    <location>
        <begin position="21"/>
        <end position="230"/>
    </location>
</feature>
<dbReference type="PRINTS" id="PR01803">
    <property type="entry name" value="TCSIALIDASE"/>
</dbReference>
<evidence type="ECO:0000259" key="2">
    <source>
        <dbReference type="Pfam" id="PF22925"/>
    </source>
</evidence>
<dbReference type="InterPro" id="IPR008377">
    <property type="entry name" value="Sialidase_trypan"/>
</dbReference>
<feature type="non-terminal residue" evidence="3">
    <location>
        <position position="1"/>
    </location>
</feature>
<feature type="non-terminal residue" evidence="3">
    <location>
        <position position="297"/>
    </location>
</feature>
<dbReference type="InterPro" id="IPR013320">
    <property type="entry name" value="ConA-like_dom_sf"/>
</dbReference>
<keyword evidence="4" id="KW-1185">Reference proteome</keyword>
<dbReference type="InterPro" id="IPR055239">
    <property type="entry name" value="TS_C"/>
</dbReference>
<evidence type="ECO:0000256" key="1">
    <source>
        <dbReference type="SAM" id="MobiDB-lite"/>
    </source>
</evidence>
<feature type="region of interest" description="Disordered" evidence="1">
    <location>
        <begin position="249"/>
        <end position="297"/>
    </location>
</feature>
<dbReference type="Proteomes" id="UP000007350">
    <property type="component" value="Unassembled WGS sequence"/>
</dbReference>
<dbReference type="GO" id="GO:0004308">
    <property type="term" value="F:exo-alpha-sialidase activity"/>
    <property type="evidence" value="ECO:0007669"/>
    <property type="project" value="InterPro"/>
</dbReference>
<sequence length="297" mass="31985">QLLRRVPRLTPSAALVRSRLGLVGFLSGNFSDKTWRDEYLGVNATVNNDEAKKKATKTSDGVKFQGAWAEWPVGKQGENQLYHFANYNFTLVATVSIHNVPKSGSVPLMGAVMNDTANTVHLGLSYKGGGKWILLCNGTKANGEHSSTLHSEADKAQYHVAIVLQNGTQGTAYVDGKRVEDAKCELENKEDKNVSHFYIGGDGGIAGNSGSREDVSVTVTNVLLYNRPLDINDINALKPKDVQITPPKVEKAQKLVSPSSSVKPQPAGQELSSGNNGGNGGIASDISRVRFRQLPQE</sequence>
<dbReference type="Pfam" id="PF22925">
    <property type="entry name" value="TS_C"/>
    <property type="match status" value="1"/>
</dbReference>
<proteinExistence type="predicted"/>
<evidence type="ECO:0000313" key="4">
    <source>
        <dbReference type="Proteomes" id="UP000007350"/>
    </source>
</evidence>
<reference evidence="3 4" key="1">
    <citation type="journal article" date="2012" name="BMC Genomics">
        <title>Comparative genomic analysis of human infective Trypanosoma cruzi lineages with the bat-restricted subspecies T. cruzi marinkellei.</title>
        <authorList>
            <person name="Franzen O."/>
            <person name="Talavera-Lopez C."/>
            <person name="Ochaya S."/>
            <person name="Butler C.E."/>
            <person name="Messenger L.A."/>
            <person name="Lewis M.D."/>
            <person name="Llewellyn M.S."/>
            <person name="Marinkelle C.J."/>
            <person name="Tyler K.M."/>
            <person name="Miles M.A."/>
            <person name="Andersson B."/>
        </authorList>
    </citation>
    <scope>NUCLEOTIDE SEQUENCE [LARGE SCALE GENOMIC DNA]</scope>
    <source>
        <strain evidence="3 4">B7</strain>
    </source>
</reference>
<protein>
    <submittedName>
        <fullName evidence="3">Trans-sialidase, putative</fullName>
    </submittedName>
</protein>
<dbReference type="EMBL" id="AHKC01015885">
    <property type="protein sequence ID" value="EKF28356.1"/>
    <property type="molecule type" value="Genomic_DNA"/>
</dbReference>
<name>K2N1B7_TRYCR</name>
<organism evidence="3 4">
    <name type="scientific">Trypanosoma cruzi marinkellei</name>
    <dbReference type="NCBI Taxonomy" id="85056"/>
    <lineage>
        <taxon>Eukaryota</taxon>
        <taxon>Discoba</taxon>
        <taxon>Euglenozoa</taxon>
        <taxon>Kinetoplastea</taxon>
        <taxon>Metakinetoplastina</taxon>
        <taxon>Trypanosomatida</taxon>
        <taxon>Trypanosomatidae</taxon>
        <taxon>Trypanosoma</taxon>
        <taxon>Schizotrypanum</taxon>
    </lineage>
</organism>
<evidence type="ECO:0000313" key="3">
    <source>
        <dbReference type="EMBL" id="EKF28356.1"/>
    </source>
</evidence>
<accession>K2N1B7</accession>
<gene>
    <name evidence="3" type="ORF">MOQ_007897</name>
</gene>